<dbReference type="Proteomes" id="UP000249260">
    <property type="component" value="Unassembled WGS sequence"/>
</dbReference>
<evidence type="ECO:0000313" key="3">
    <source>
        <dbReference type="Proteomes" id="UP000249260"/>
    </source>
</evidence>
<accession>A0A328U2Z3</accession>
<keyword evidence="1" id="KW-0472">Membrane</keyword>
<evidence type="ECO:0000256" key="1">
    <source>
        <dbReference type="SAM" id="Phobius"/>
    </source>
</evidence>
<dbReference type="EMBL" id="QLUW01000002">
    <property type="protein sequence ID" value="RAP76153.1"/>
    <property type="molecule type" value="Genomic_DNA"/>
</dbReference>
<proteinExistence type="predicted"/>
<feature type="transmembrane region" description="Helical" evidence="1">
    <location>
        <begin position="263"/>
        <end position="282"/>
    </location>
</feature>
<comment type="caution">
    <text evidence="2">The sequence shown here is derived from an EMBL/GenBank/DDBJ whole genome shotgun (WGS) entry which is preliminary data.</text>
</comment>
<feature type="transmembrane region" description="Helical" evidence="1">
    <location>
        <begin position="86"/>
        <end position="106"/>
    </location>
</feature>
<protein>
    <submittedName>
        <fullName evidence="2">Uncharacterized protein</fullName>
    </submittedName>
</protein>
<feature type="transmembrane region" description="Helical" evidence="1">
    <location>
        <begin position="166"/>
        <end position="190"/>
    </location>
</feature>
<gene>
    <name evidence="2" type="ORF">DL346_12110</name>
</gene>
<feature type="transmembrane region" description="Helical" evidence="1">
    <location>
        <begin position="238"/>
        <end position="257"/>
    </location>
</feature>
<keyword evidence="3" id="KW-1185">Reference proteome</keyword>
<evidence type="ECO:0000313" key="2">
    <source>
        <dbReference type="EMBL" id="RAP76153.1"/>
    </source>
</evidence>
<feature type="transmembrane region" description="Helical" evidence="1">
    <location>
        <begin position="113"/>
        <end position="131"/>
    </location>
</feature>
<dbReference type="AlphaFoldDB" id="A0A328U2Z3"/>
<reference evidence="2 3" key="1">
    <citation type="submission" date="2018-06" db="EMBL/GenBank/DDBJ databases">
        <title>Paenibacillus montanisoli sp. nov., isolated from mountain area soil.</title>
        <authorList>
            <person name="Wu M."/>
        </authorList>
    </citation>
    <scope>NUCLEOTIDE SEQUENCE [LARGE SCALE GENOMIC DNA]</scope>
    <source>
        <strain evidence="2 3">RA17</strain>
    </source>
</reference>
<name>A0A328U2Z3_9BACL</name>
<keyword evidence="1" id="KW-1133">Transmembrane helix</keyword>
<organism evidence="2 3">
    <name type="scientific">Paenibacillus montanisoli</name>
    <dbReference type="NCBI Taxonomy" id="2081970"/>
    <lineage>
        <taxon>Bacteria</taxon>
        <taxon>Bacillati</taxon>
        <taxon>Bacillota</taxon>
        <taxon>Bacilli</taxon>
        <taxon>Bacillales</taxon>
        <taxon>Paenibacillaceae</taxon>
        <taxon>Paenibacillus</taxon>
    </lineage>
</organism>
<keyword evidence="1" id="KW-0812">Transmembrane</keyword>
<feature type="transmembrane region" description="Helical" evidence="1">
    <location>
        <begin position="47"/>
        <end position="66"/>
    </location>
</feature>
<feature type="transmembrane region" description="Helical" evidence="1">
    <location>
        <begin position="20"/>
        <end position="40"/>
    </location>
</feature>
<feature type="transmembrane region" description="Helical" evidence="1">
    <location>
        <begin position="137"/>
        <end position="154"/>
    </location>
</feature>
<feature type="transmembrane region" description="Helical" evidence="1">
    <location>
        <begin position="210"/>
        <end position="231"/>
    </location>
</feature>
<sequence length="295" mass="33994">MAKIEFISIRKGSYPVSPNSIPYLILVALCAIALLILLIHKRAAWPLILLLSFSGMIYVFEFFIFILHDCYRYSPHLVGISYYDNALGAVCSNLLAVPVAAAYIAVYRLNWRWIVCLALAFGGIEWSFLQLGVYEHYWWKTAYTILLLLVFFRFSRQWPIWLSGRYRAIEIITLLMFAWSVLGTLVYALALTGVRIFHIGYFEDPYHDDIFFSAIDAFFKAIALTVGVTVTRQPWGKAGSLLVIFLTHVVLMRLGILKIMIPLWQYWLIYAPCCIAVLWLVAASDRKLDRFRAEH</sequence>